<dbReference type="InterPro" id="IPR008754">
    <property type="entry name" value="Peptidase_M43"/>
</dbReference>
<feature type="signal peptide" evidence="1">
    <location>
        <begin position="1"/>
        <end position="30"/>
    </location>
</feature>
<dbReference type="NCBIfam" id="NF045639">
    <property type="entry name" value="GCX_COOH"/>
    <property type="match status" value="1"/>
</dbReference>
<feature type="domain" description="Peptidase M43 pregnancy-associated plasma-A" evidence="2">
    <location>
        <begin position="135"/>
        <end position="271"/>
    </location>
</feature>
<evidence type="ECO:0000259" key="2">
    <source>
        <dbReference type="Pfam" id="PF05572"/>
    </source>
</evidence>
<evidence type="ECO:0000259" key="4">
    <source>
        <dbReference type="Pfam" id="PF19408"/>
    </source>
</evidence>
<dbReference type="InterPro" id="IPR044023">
    <property type="entry name" value="Ig_7"/>
</dbReference>
<gene>
    <name evidence="5" type="ORF">DR864_11425</name>
</gene>
<dbReference type="OrthoDB" id="1490014at2"/>
<organism evidence="5 6">
    <name type="scientific">Runella rosea</name>
    <dbReference type="NCBI Taxonomy" id="2259595"/>
    <lineage>
        <taxon>Bacteria</taxon>
        <taxon>Pseudomonadati</taxon>
        <taxon>Bacteroidota</taxon>
        <taxon>Cytophagia</taxon>
        <taxon>Cytophagales</taxon>
        <taxon>Spirosomataceae</taxon>
        <taxon>Runella</taxon>
    </lineage>
</organism>
<dbReference type="GO" id="GO:0008237">
    <property type="term" value="F:metallopeptidase activity"/>
    <property type="evidence" value="ECO:0007669"/>
    <property type="project" value="InterPro"/>
</dbReference>
<dbReference type="Pfam" id="PF19408">
    <property type="entry name" value="PKD_6"/>
    <property type="match status" value="2"/>
</dbReference>
<dbReference type="InterPro" id="IPR024079">
    <property type="entry name" value="MetalloPept_cat_dom_sf"/>
</dbReference>
<reference evidence="5 6" key="1">
    <citation type="submission" date="2018-07" db="EMBL/GenBank/DDBJ databases">
        <title>Genome sequencing of Runella.</title>
        <authorList>
            <person name="Baek M.-G."/>
            <person name="Yi H."/>
        </authorList>
    </citation>
    <scope>NUCLEOTIDE SEQUENCE [LARGE SCALE GENOMIC DNA]</scope>
    <source>
        <strain evidence="5 6">HYN0085</strain>
    </source>
</reference>
<dbReference type="InterPro" id="IPR015943">
    <property type="entry name" value="WD40/YVTN_repeat-like_dom_sf"/>
</dbReference>
<feature type="domain" description="Ig-like" evidence="3">
    <location>
        <begin position="1872"/>
        <end position="1948"/>
    </location>
</feature>
<evidence type="ECO:0000256" key="1">
    <source>
        <dbReference type="SAM" id="SignalP"/>
    </source>
</evidence>
<evidence type="ECO:0000313" key="6">
    <source>
        <dbReference type="Proteomes" id="UP000251993"/>
    </source>
</evidence>
<protein>
    <recommendedName>
        <fullName evidence="7">Ig-like domain-containing protein</fullName>
    </recommendedName>
</protein>
<dbReference type="InterPro" id="IPR055015">
    <property type="entry name" value="GCX_COOH"/>
</dbReference>
<dbReference type="KEGG" id="run:DR864_11425"/>
<name>A0A344TI42_9BACT</name>
<dbReference type="Pfam" id="PF05572">
    <property type="entry name" value="Peptidase_M43"/>
    <property type="match status" value="1"/>
</dbReference>
<dbReference type="InterPro" id="IPR045829">
    <property type="entry name" value="PKD_6"/>
</dbReference>
<dbReference type="Gene3D" id="3.40.390.10">
    <property type="entry name" value="Collagenase (Catalytic Domain)"/>
    <property type="match status" value="1"/>
</dbReference>
<dbReference type="Pfam" id="PF19081">
    <property type="entry name" value="Ig_7"/>
    <property type="match status" value="2"/>
</dbReference>
<keyword evidence="6" id="KW-1185">Reference proteome</keyword>
<evidence type="ECO:0008006" key="7">
    <source>
        <dbReference type="Google" id="ProtNLM"/>
    </source>
</evidence>
<evidence type="ECO:0000259" key="3">
    <source>
        <dbReference type="Pfam" id="PF19081"/>
    </source>
</evidence>
<dbReference type="Gene3D" id="2.130.10.10">
    <property type="entry name" value="YVTN repeat-like/Quinoprotein amine dehydrogenase"/>
    <property type="match status" value="1"/>
</dbReference>
<feature type="domain" description="Ig-like" evidence="3">
    <location>
        <begin position="1705"/>
        <end position="1781"/>
    </location>
</feature>
<keyword evidence="1" id="KW-0732">Signal</keyword>
<proteinExistence type="predicted"/>
<dbReference type="EMBL" id="CP030850">
    <property type="protein sequence ID" value="AXE18313.1"/>
    <property type="molecule type" value="Genomic_DNA"/>
</dbReference>
<feature type="domain" description="PKD-like" evidence="4">
    <location>
        <begin position="1619"/>
        <end position="1698"/>
    </location>
</feature>
<evidence type="ECO:0000313" key="5">
    <source>
        <dbReference type="EMBL" id="AXE18313.1"/>
    </source>
</evidence>
<sequence>MPDKILNRPCTIMKSIIALLLSLLSISSLAQSPTEPTVYIPVVVHVIESGQPTPSNEDILAKIDLLNKVFDGSAPFLSNPLNIGIQFRLAKLSPQCAPTNGVKRHDYTTKSLLYLYYGVQHETKKGLPEIVLKKETQWDVNQYMNIWIVDKIDSLNTGAFTYLPEEAGSRDGIVITSKDFSESNSPILINQVGRFFNLLNVWENKSPYSNCGDDEVDDTDPVEFYSGQPRTGINPCTNTSFKDATEKNFMSFNDVRTLFTMEQKKRMIKSLKLNNRKSLVNSITDEISSCLFNSSNTADVFKHNDLPVNSFKTLGVGKGGYIYAGTANQGLYKFNGKVWSKLSILSNNSGSNNINDIQTDKNGGIWIAQYGHSFTQAITGGINYLPDSTEIGHIYYTPSTYGLPTRNCRGLFIDTSSTQTTHRIWSAHSGQTGTTEAAGAIGLGVFSAAPAFNIITGGIDQTLPNIGVQSIGGDDTEVWAFAPNNFGNNEILVYDAKTTAYKKKYGIVNIGHSFPANFLVKSIHFDVFAKKNLLIDRRWLGVSNGGLLIFQKNTNQTEGLWYYFNQETFPTKFPSGAIINNNSITSDDSGYVYMGTNQGLVVFTGGEIADSSNYQRFTMAHGLPSNNILDIVSSPYYNRMVIATDQGIVFWDKSRIRKNPEKINITDISEDFNQSHYIVPKESIVHHYLSIKNNLTGKPKKDCYILYTLSNQPPLTFFASELSDDKGLSDLKIPIGGSNPYSPNDDLITSGESNVTVNFFDIVDINNDNIEVETNYFKNTSFKISVIDKAKPISKEMGMGASFEAGGGIIGGGEFEVVNWKLKGSLFSVNGAYIAKPSITVNEDEDNPHIWHTRLRYPNGIKLEGNLGPKVEGQLGKVKVEGGAELELTASGSYVEEYEYALNLQNQADRFFLGNALFGISLTPYSLLMQAYLRNLNLFFQEADAIKTGINLNIENAIEGGLTFVHETDFKEWLDPKIGIEYGPKLFSTDIEISSENLNNDVISHDLVASASIAKNVGTLVGILPNEAIEPGLWSYFLNKIDTSPKTFTVALNRKSNRNTESLISTSASFSDSKDVIIQNEKYTLTYKNKFNYRNDAVESIGIIPVNFISGFFNNQNVWTSPFTMAASSAAGFGGPVSQIKTYHKSIFVKPQGTFGTKAIETNIEKEYKKSNETIALSFALKSILGVDFELSYSDWNSYTHKHKDFVYSSEYHKMLPTVDMPEIETNSPLASSVFQSKANGNIELPDQNPIEGFIQNLITELETLPTSIIENALSFIKQFSQFVGTSNISFSNTQNGTTQRLGLDAKPVNSKGVTTTSAPSIFTFNVLGGNAAFDTGNEVLFKYYYPENQLEAKIGTNTYRIVTDVFFLNARNGTTNLVSAPNGNFTLTTQFSSYELELAGLPTTLIPKVLFQANGTNTWEVVGNANETINFNRLGVFAIGVDLQEDFIPPTISVTPPVSFVDGQNFQFTLTDNLSGIDWSKTYFICNGTVMPYQRVGTSSTINIPIASLHVSGTPLPETFSIQIRTIDLSYNQKSFSQTYPCAKSIKLLSVLGSESVLPNKQQALETIEAQGFAATRPPLELKAGKSILLKPGFEVLPQNSGYFKAEIGGCNTSGAPAQPANFTASTATVCKGQAGVVYAVPTVSGVTYNWSYSGTGATINGTGNSITINFAANATAGTLSVTAANGAGTSPALTLAITANTPPAPPTAPNINSATGATASVLASGCTTYKWYDQATNGTLLFTGNPFISPILNANATYHVACADAPCAETTRTAVTVSVGAVPAQPAAISGTNVACQGRSGLNYSVPAVSGATSYTWTYSGTGAAITGNTRQVVIDYAYAATSGNLNVVANNAFGSSAPRTMAISISPAPPAPTATGVTISSGNSANLTATGCSIYKWYPQASGGTAFTGQNFTTPTLNSTTTYYVACNPGTSCESSRVPVVVTVQ</sequence>
<feature type="chain" id="PRO_5016938578" description="Ig-like domain-containing protein" evidence="1">
    <location>
        <begin position="31"/>
        <end position="1948"/>
    </location>
</feature>
<dbReference type="Proteomes" id="UP000251993">
    <property type="component" value="Chromosome"/>
</dbReference>
<accession>A0A344TI42</accession>
<feature type="domain" description="PKD-like" evidence="4">
    <location>
        <begin position="1785"/>
        <end position="1865"/>
    </location>
</feature>